<keyword evidence="1" id="KW-1133">Transmembrane helix</keyword>
<keyword evidence="4" id="KW-1185">Reference proteome</keyword>
<gene>
    <name evidence="3" type="ORF">KHB02_004795</name>
    <name evidence="2" type="ORF">KHB02_34265</name>
</gene>
<sequence>MNSFLLNWAIFIFMAGLILSLPLGAVFYLKNSQLNDFFTNPRKLKAAHLDYIMQSFSIGLVFLLEFTMNIKLPIYMVIPLAFGTFCNPFIFLLEATPLYKAAVSKIIYQILKVISPASLFFAWIAIMITSLPAYISWLLLFFTLMLGLGIITNKKKLALITKGTQLKK</sequence>
<accession>A0A942T7E8</accession>
<feature type="transmembrane region" description="Helical" evidence="1">
    <location>
        <begin position="6"/>
        <end position="29"/>
    </location>
</feature>
<protein>
    <submittedName>
        <fullName evidence="2">Uncharacterized protein</fullName>
    </submittedName>
</protein>
<keyword evidence="1" id="KW-0812">Transmembrane</keyword>
<dbReference type="EMBL" id="JAGYPE020000005">
    <property type="protein sequence ID" value="MCH6264844.1"/>
    <property type="molecule type" value="Genomic_DNA"/>
</dbReference>
<evidence type="ECO:0000256" key="1">
    <source>
        <dbReference type="SAM" id="Phobius"/>
    </source>
</evidence>
<evidence type="ECO:0000313" key="3">
    <source>
        <dbReference type="EMBL" id="MCH6264844.1"/>
    </source>
</evidence>
<comment type="caution">
    <text evidence="2">The sequence shown here is derived from an EMBL/GenBank/DDBJ whole genome shotgun (WGS) entry which is preliminary data.</text>
</comment>
<feature type="transmembrane region" description="Helical" evidence="1">
    <location>
        <begin position="106"/>
        <end position="128"/>
    </location>
</feature>
<name>A0A942T7E8_9BACI</name>
<evidence type="ECO:0000313" key="4">
    <source>
        <dbReference type="Proteomes" id="UP000677265"/>
    </source>
</evidence>
<dbReference type="RefSeq" id="WP_213146237.1">
    <property type="nucleotide sequence ID" value="NZ_JAGYPE020000005.1"/>
</dbReference>
<feature type="transmembrane region" description="Helical" evidence="1">
    <location>
        <begin position="134"/>
        <end position="152"/>
    </location>
</feature>
<keyword evidence="1" id="KW-0472">Membrane</keyword>
<organism evidence="2">
    <name type="scientific">Neobacillus citreus</name>
    <dbReference type="NCBI Taxonomy" id="2833578"/>
    <lineage>
        <taxon>Bacteria</taxon>
        <taxon>Bacillati</taxon>
        <taxon>Bacillota</taxon>
        <taxon>Bacilli</taxon>
        <taxon>Bacillales</taxon>
        <taxon>Bacillaceae</taxon>
        <taxon>Neobacillus</taxon>
    </lineage>
</organism>
<dbReference type="EMBL" id="JAGYPE010000007">
    <property type="protein sequence ID" value="MBS4186431.1"/>
    <property type="molecule type" value="Genomic_DNA"/>
</dbReference>
<evidence type="ECO:0000313" key="2">
    <source>
        <dbReference type="EMBL" id="MBS4186431.1"/>
    </source>
</evidence>
<feature type="transmembrane region" description="Helical" evidence="1">
    <location>
        <begin position="74"/>
        <end position="94"/>
    </location>
</feature>
<dbReference type="Proteomes" id="UP000677265">
    <property type="component" value="Unassembled WGS sequence"/>
</dbReference>
<proteinExistence type="predicted"/>
<dbReference type="AlphaFoldDB" id="A0A942T7E8"/>
<reference evidence="2" key="1">
    <citation type="submission" date="2021-05" db="EMBL/GenBank/DDBJ databases">
        <title>Novel Bacillus species.</title>
        <authorList>
            <person name="Liu G."/>
        </authorList>
    </citation>
    <scope>NUCLEOTIDE SEQUENCE</scope>
    <source>
        <strain evidence="2 4">FJAT-50051</strain>
    </source>
</reference>